<protein>
    <submittedName>
        <fullName evidence="1">Uncharacterized protein</fullName>
    </submittedName>
</protein>
<keyword evidence="2" id="KW-1185">Reference proteome</keyword>
<dbReference type="GeneID" id="64967209"/>
<dbReference type="EMBL" id="AP024443">
    <property type="protein sequence ID" value="BCS17204.1"/>
    <property type="molecule type" value="Genomic_DNA"/>
</dbReference>
<organism evidence="1 2">
    <name type="scientific">Aspergillus puulaauensis</name>
    <dbReference type="NCBI Taxonomy" id="1220207"/>
    <lineage>
        <taxon>Eukaryota</taxon>
        <taxon>Fungi</taxon>
        <taxon>Dikarya</taxon>
        <taxon>Ascomycota</taxon>
        <taxon>Pezizomycotina</taxon>
        <taxon>Eurotiomycetes</taxon>
        <taxon>Eurotiomycetidae</taxon>
        <taxon>Eurotiales</taxon>
        <taxon>Aspergillaceae</taxon>
        <taxon>Aspergillus</taxon>
    </lineage>
</organism>
<proteinExistence type="predicted"/>
<accession>A0A7R7XAR1</accession>
<reference evidence="1" key="2">
    <citation type="submission" date="2021-02" db="EMBL/GenBank/DDBJ databases">
        <title>Aspergillus puulaauensis MK2 genome sequence.</title>
        <authorList>
            <person name="Futagami T."/>
            <person name="Mori K."/>
            <person name="Kadooka C."/>
            <person name="Tanaka T."/>
        </authorList>
    </citation>
    <scope>NUCLEOTIDE SEQUENCE</scope>
    <source>
        <strain evidence="1">MK2</strain>
    </source>
</reference>
<dbReference type="Proteomes" id="UP000654913">
    <property type="component" value="Chromosome 1"/>
</dbReference>
<reference evidence="1" key="1">
    <citation type="submission" date="2021-01" db="EMBL/GenBank/DDBJ databases">
        <authorList>
            <consortium name="Aspergillus puulaauensis MK2 genome sequencing consortium"/>
            <person name="Kazuki M."/>
            <person name="Futagami T."/>
        </authorList>
    </citation>
    <scope>NUCLEOTIDE SEQUENCE</scope>
    <source>
        <strain evidence="1">MK2</strain>
    </source>
</reference>
<dbReference type="RefSeq" id="XP_041549398.1">
    <property type="nucleotide sequence ID" value="XM_041699485.1"/>
</dbReference>
<name>A0A7R7XAR1_9EURO</name>
<dbReference type="OrthoDB" id="5381672at2759"/>
<evidence type="ECO:0000313" key="1">
    <source>
        <dbReference type="EMBL" id="BCS17204.1"/>
    </source>
</evidence>
<gene>
    <name evidence="1" type="ORF">APUU_10032A</name>
</gene>
<dbReference type="AlphaFoldDB" id="A0A7R7XAR1"/>
<dbReference type="KEGG" id="apuu:APUU_10032A"/>
<evidence type="ECO:0000313" key="2">
    <source>
        <dbReference type="Proteomes" id="UP000654913"/>
    </source>
</evidence>
<sequence>MSAAEHATTVAIQHSAYRLWLAFELPNYANDLTPGPLLTVALALFGPGSLPDRLMRALNLYTNLPLFARPRLCVDRVPFGGLIPSVYGLIFSNLYTSQLLSRTNRCITDDNKANSMDIMVSWPANFNAQPEVIQNVFAAAAFLASQAWMLDNREGDLQFIRLDPGTTLHSQCFGSIMYCRTGMEYKNIE</sequence>